<dbReference type="KEGG" id="taer:GT409_10405"/>
<keyword evidence="6" id="KW-1185">Reference proteome</keyword>
<dbReference type="InterPro" id="IPR015813">
    <property type="entry name" value="Pyrv/PenolPyrv_kinase-like_dom"/>
</dbReference>
<sequence length="266" mass="28701">MKNHVRKALLDCKPTLGTWMQIGHPVPAEILANAGYEWVCVDAEHTDICIDSIIEIMRAMAHTTTVPVVRVSQNSTIEIRQMLDAGAKGIIVPMVNTAADAKKAVAAAKYPPQGVRGFGYCRANKHGVEFDQYVKNANDDIFVVAQVEHIDGVNNIDEILAVEGIDGVFIGPYDLSGSLNIPGKLDDPRVQDALQKVLNACHCAGKSAGLHVVAPEPDQITDALNKGFTFLALSVDMLFMNRLARECLAQAQTVVGENLMSKGPIS</sequence>
<dbReference type="GO" id="GO:0046872">
    <property type="term" value="F:metal ion binding"/>
    <property type="evidence" value="ECO:0007669"/>
    <property type="project" value="UniProtKB-KW"/>
</dbReference>
<protein>
    <submittedName>
        <fullName evidence="5">2,4-dihydroxyhept-2-ene-1,7-dioic acid aldolase</fullName>
    </submittedName>
</protein>
<organism evidence="5 6">
    <name type="scientific">Tichowtungia aerotolerans</name>
    <dbReference type="NCBI Taxonomy" id="2697043"/>
    <lineage>
        <taxon>Bacteria</taxon>
        <taxon>Pseudomonadati</taxon>
        <taxon>Kiritimatiellota</taxon>
        <taxon>Tichowtungiia</taxon>
        <taxon>Tichowtungiales</taxon>
        <taxon>Tichowtungiaceae</taxon>
        <taxon>Tichowtungia</taxon>
    </lineage>
</organism>
<evidence type="ECO:0000256" key="2">
    <source>
        <dbReference type="ARBA" id="ARBA00022723"/>
    </source>
</evidence>
<evidence type="ECO:0000256" key="1">
    <source>
        <dbReference type="ARBA" id="ARBA00005568"/>
    </source>
</evidence>
<dbReference type="Gene3D" id="3.20.20.60">
    <property type="entry name" value="Phosphoenolpyruvate-binding domains"/>
    <property type="match status" value="1"/>
</dbReference>
<reference evidence="5 6" key="1">
    <citation type="submission" date="2020-01" db="EMBL/GenBank/DDBJ databases">
        <title>Ponticoccus aerotolerans gen. nov., sp. nov., an anaerobic bacterium and proposal of Ponticoccusceae fam. nov., Ponticoccusles ord. nov. and Ponticoccuse classis nov. in the phylum Kiritimatiellaeota.</title>
        <authorList>
            <person name="Zhou L.Y."/>
            <person name="Du Z.J."/>
        </authorList>
    </citation>
    <scope>NUCLEOTIDE SEQUENCE [LARGE SCALE GENOMIC DNA]</scope>
    <source>
        <strain evidence="5 6">S-5007</strain>
    </source>
</reference>
<dbReference type="PANTHER" id="PTHR30502">
    <property type="entry name" value="2-KETO-3-DEOXY-L-RHAMNONATE ALDOLASE"/>
    <property type="match status" value="1"/>
</dbReference>
<dbReference type="AlphaFoldDB" id="A0A6P1MBC6"/>
<evidence type="ECO:0000256" key="3">
    <source>
        <dbReference type="ARBA" id="ARBA00023239"/>
    </source>
</evidence>
<dbReference type="GO" id="GO:0005737">
    <property type="term" value="C:cytoplasm"/>
    <property type="evidence" value="ECO:0007669"/>
    <property type="project" value="TreeGrafter"/>
</dbReference>
<comment type="similarity">
    <text evidence="1">Belongs to the HpcH/HpaI aldolase family.</text>
</comment>
<dbReference type="Proteomes" id="UP000464954">
    <property type="component" value="Chromosome"/>
</dbReference>
<dbReference type="InterPro" id="IPR005000">
    <property type="entry name" value="Aldolase/citrate-lyase_domain"/>
</dbReference>
<dbReference type="InterPro" id="IPR050251">
    <property type="entry name" value="HpcH-HpaI_aldolase"/>
</dbReference>
<name>A0A6P1MBC6_9BACT</name>
<dbReference type="SUPFAM" id="SSF51621">
    <property type="entry name" value="Phosphoenolpyruvate/pyruvate domain"/>
    <property type="match status" value="1"/>
</dbReference>
<keyword evidence="3" id="KW-0456">Lyase</keyword>
<dbReference type="Pfam" id="PF03328">
    <property type="entry name" value="HpcH_HpaI"/>
    <property type="match status" value="1"/>
</dbReference>
<keyword evidence="2" id="KW-0479">Metal-binding</keyword>
<dbReference type="InterPro" id="IPR040442">
    <property type="entry name" value="Pyrv_kinase-like_dom_sf"/>
</dbReference>
<proteinExistence type="inferred from homology"/>
<dbReference type="PANTHER" id="PTHR30502:SF0">
    <property type="entry name" value="PHOSPHOENOLPYRUVATE CARBOXYLASE FAMILY PROTEIN"/>
    <property type="match status" value="1"/>
</dbReference>
<evidence type="ECO:0000313" key="6">
    <source>
        <dbReference type="Proteomes" id="UP000464954"/>
    </source>
</evidence>
<dbReference type="GO" id="GO:0016832">
    <property type="term" value="F:aldehyde-lyase activity"/>
    <property type="evidence" value="ECO:0007669"/>
    <property type="project" value="TreeGrafter"/>
</dbReference>
<evidence type="ECO:0000313" key="5">
    <source>
        <dbReference type="EMBL" id="QHI69844.1"/>
    </source>
</evidence>
<accession>A0A6P1MBC6</accession>
<evidence type="ECO:0000259" key="4">
    <source>
        <dbReference type="Pfam" id="PF03328"/>
    </source>
</evidence>
<dbReference type="EMBL" id="CP047593">
    <property type="protein sequence ID" value="QHI69844.1"/>
    <property type="molecule type" value="Genomic_DNA"/>
</dbReference>
<gene>
    <name evidence="5" type="ORF">GT409_10405</name>
</gene>
<feature type="domain" description="HpcH/HpaI aldolase/citrate lyase" evidence="4">
    <location>
        <begin position="17"/>
        <end position="237"/>
    </location>
</feature>
<dbReference type="RefSeq" id="WP_160629026.1">
    <property type="nucleotide sequence ID" value="NZ_CP047593.1"/>
</dbReference>